<dbReference type="EMBL" id="CP036287">
    <property type="protein sequence ID" value="QDU69999.1"/>
    <property type="molecule type" value="Genomic_DNA"/>
</dbReference>
<reference evidence="2 3" key="1">
    <citation type="submission" date="2019-02" db="EMBL/GenBank/DDBJ databases">
        <title>Deep-cultivation of Planctomycetes and their phenomic and genomic characterization uncovers novel biology.</title>
        <authorList>
            <person name="Wiegand S."/>
            <person name="Jogler M."/>
            <person name="Boedeker C."/>
            <person name="Pinto D."/>
            <person name="Vollmers J."/>
            <person name="Rivas-Marin E."/>
            <person name="Kohn T."/>
            <person name="Peeters S.H."/>
            <person name="Heuer A."/>
            <person name="Rast P."/>
            <person name="Oberbeckmann S."/>
            <person name="Bunk B."/>
            <person name="Jeske O."/>
            <person name="Meyerdierks A."/>
            <person name="Storesund J.E."/>
            <person name="Kallscheuer N."/>
            <person name="Luecker S."/>
            <person name="Lage O.M."/>
            <person name="Pohl T."/>
            <person name="Merkel B.J."/>
            <person name="Hornburger P."/>
            <person name="Mueller R.-W."/>
            <person name="Bruemmer F."/>
            <person name="Labrenz M."/>
            <person name="Spormann A.M."/>
            <person name="Op den Camp H."/>
            <person name="Overmann J."/>
            <person name="Amann R."/>
            <person name="Jetten M.S.M."/>
            <person name="Mascher T."/>
            <person name="Medema M.H."/>
            <person name="Devos D.P."/>
            <person name="Kaster A.-K."/>
            <person name="Ovreas L."/>
            <person name="Rohde M."/>
            <person name="Galperin M.Y."/>
            <person name="Jogler C."/>
        </authorList>
    </citation>
    <scope>NUCLEOTIDE SEQUENCE [LARGE SCALE GENOMIC DNA]</scope>
    <source>
        <strain evidence="2 3">Pla133</strain>
    </source>
</reference>
<proteinExistence type="predicted"/>
<keyword evidence="3" id="KW-1185">Reference proteome</keyword>
<dbReference type="RefSeq" id="WP_145070422.1">
    <property type="nucleotide sequence ID" value="NZ_CP036287.1"/>
</dbReference>
<evidence type="ECO:0000313" key="2">
    <source>
        <dbReference type="EMBL" id="QDU69999.1"/>
    </source>
</evidence>
<sequence>MTIIKRDRVQLDARRADPPAALPGSSKHEKAARLVRLEGRVVGIEFTCSCGERSLIEVESDDPAGDVTEE</sequence>
<accession>A0A518BSR3</accession>
<feature type="region of interest" description="Disordered" evidence="1">
    <location>
        <begin position="1"/>
        <end position="27"/>
    </location>
</feature>
<dbReference type="Proteomes" id="UP000316921">
    <property type="component" value="Chromosome"/>
</dbReference>
<evidence type="ECO:0000256" key="1">
    <source>
        <dbReference type="SAM" id="MobiDB-lite"/>
    </source>
</evidence>
<dbReference type="KEGG" id="pbap:Pla133_51220"/>
<organism evidence="2 3">
    <name type="scientific">Engelhardtia mirabilis</name>
    <dbReference type="NCBI Taxonomy" id="2528011"/>
    <lineage>
        <taxon>Bacteria</taxon>
        <taxon>Pseudomonadati</taxon>
        <taxon>Planctomycetota</taxon>
        <taxon>Planctomycetia</taxon>
        <taxon>Planctomycetia incertae sedis</taxon>
        <taxon>Engelhardtia</taxon>
    </lineage>
</organism>
<dbReference type="AlphaFoldDB" id="A0A518BSR3"/>
<gene>
    <name evidence="2" type="ORF">Pla133_51220</name>
</gene>
<feature type="compositionally biased region" description="Basic and acidic residues" evidence="1">
    <location>
        <begin position="1"/>
        <end position="17"/>
    </location>
</feature>
<protein>
    <submittedName>
        <fullName evidence="2">Uncharacterized protein</fullName>
    </submittedName>
</protein>
<name>A0A518BSR3_9BACT</name>
<evidence type="ECO:0000313" key="3">
    <source>
        <dbReference type="Proteomes" id="UP000316921"/>
    </source>
</evidence>